<dbReference type="PANTHER" id="PTHR37534">
    <property type="entry name" value="TRANSCRIPTIONAL ACTIVATOR PROTEIN UGA3"/>
    <property type="match status" value="1"/>
</dbReference>
<sequence>MYSNIPPPSIPVSPLSEFYHLQPLSDSSPISIASRLSPVSANPHHQHQALSYGSDVDIFNRAVGYNPVSALSFDRSDPTTTTETSPYSDFGDFFAEEKLLVPRKKLNRPRVKKQSVARSRRACLGCRAKKLKCDESKPSCSRCVEKGLSCNYTLQLQFREDVEAKGKRFGREGINSSGSDKLTTDLLVQKSKGSHYQLIKNAHDLKFVNFFVHDVNEQEPEYHLCHSLNSSIIPHDVIYGSGVKDATSLGYALNYYIHFISPILSPVGNNSITYDHIPNATDSKVVIEKGLDLSSLMKYSQKNNAIFFLMLSLGSMYLSKLNGVAERAGWLSKAKHFQDLGLGKIQPEIERLIREGETDTPFDTDLLVCLVLLILYEFANDCDRKWTVYLKLCKKLITSKNFKIPKESLEYSLLKFCLEFLDYQESMGRTACKDVNLFFLELEDQDENLSLAKNQVNLVSWMGCDRRLIPIISDITDLSFERFRNSVTETDYLALSEDMLRRLHEMKISMMDHITLESSMEPEEICFLIACEVKRLSTELYLQSCLMCLTPEDDTIHDLVHDIFKNLEYIVITNDLPWSSLIWPVFMACSQISCIDPKCEELRYLGLSILDRLDLNSLGNIGKTRKIVINIWKKRDMNNSDLQSVGVINKASRKFKRRKRLMGFVNDWEKFVVEEDYAIALA</sequence>
<evidence type="ECO:0000256" key="2">
    <source>
        <dbReference type="ARBA" id="ARBA00023242"/>
    </source>
</evidence>
<evidence type="ECO:0000259" key="3">
    <source>
        <dbReference type="PROSITE" id="PS50048"/>
    </source>
</evidence>
<accession>A0A367YDV2</accession>
<keyword evidence="5" id="KW-1185">Reference proteome</keyword>
<proteinExistence type="predicted"/>
<dbReference type="GO" id="GO:0000976">
    <property type="term" value="F:transcription cis-regulatory region binding"/>
    <property type="evidence" value="ECO:0007669"/>
    <property type="project" value="TreeGrafter"/>
</dbReference>
<evidence type="ECO:0000256" key="1">
    <source>
        <dbReference type="ARBA" id="ARBA00004123"/>
    </source>
</evidence>
<dbReference type="EMBL" id="QLNQ01000023">
    <property type="protein sequence ID" value="RCK64038.1"/>
    <property type="molecule type" value="Genomic_DNA"/>
</dbReference>
<gene>
    <name evidence="4" type="ORF">Cantr_10346</name>
</gene>
<dbReference type="GO" id="GO:0005634">
    <property type="term" value="C:nucleus"/>
    <property type="evidence" value="ECO:0007669"/>
    <property type="project" value="UniProtKB-SubCell"/>
</dbReference>
<dbReference type="PRINTS" id="PR00755">
    <property type="entry name" value="AFLATOXINBRP"/>
</dbReference>
<dbReference type="CDD" id="cd00067">
    <property type="entry name" value="GAL4"/>
    <property type="match status" value="1"/>
</dbReference>
<dbReference type="GO" id="GO:0008270">
    <property type="term" value="F:zinc ion binding"/>
    <property type="evidence" value="ECO:0007669"/>
    <property type="project" value="InterPro"/>
</dbReference>
<dbReference type="InterPro" id="IPR036864">
    <property type="entry name" value="Zn2-C6_fun-type_DNA-bd_sf"/>
</dbReference>
<dbReference type="AlphaFoldDB" id="A0A367YDV2"/>
<dbReference type="STRING" id="5486.A0A367YDV2"/>
<feature type="domain" description="Zn(2)-C6 fungal-type" evidence="3">
    <location>
        <begin position="122"/>
        <end position="152"/>
    </location>
</feature>
<dbReference type="Proteomes" id="UP000253472">
    <property type="component" value="Unassembled WGS sequence"/>
</dbReference>
<comment type="subcellular location">
    <subcellularLocation>
        <location evidence="1">Nucleus</location>
    </subcellularLocation>
</comment>
<reference evidence="4 5" key="1">
    <citation type="submission" date="2018-06" db="EMBL/GenBank/DDBJ databases">
        <title>Whole genome sequencing of Candida tropicalis (genome annotated by CSBL at Korea University).</title>
        <authorList>
            <person name="Ahn J."/>
        </authorList>
    </citation>
    <scope>NUCLEOTIDE SEQUENCE [LARGE SCALE GENOMIC DNA]</scope>
    <source>
        <strain evidence="4 5">ATCC 20962</strain>
    </source>
</reference>
<protein>
    <recommendedName>
        <fullName evidence="3">Zn(2)-C6 fungal-type domain-containing protein</fullName>
    </recommendedName>
</protein>
<comment type="caution">
    <text evidence="4">The sequence shown here is derived from an EMBL/GenBank/DDBJ whole genome shotgun (WGS) entry which is preliminary data.</text>
</comment>
<dbReference type="Gene3D" id="4.10.240.10">
    <property type="entry name" value="Zn(2)-C6 fungal-type DNA-binding domain"/>
    <property type="match status" value="1"/>
</dbReference>
<evidence type="ECO:0000313" key="4">
    <source>
        <dbReference type="EMBL" id="RCK64038.1"/>
    </source>
</evidence>
<dbReference type="InterPro" id="IPR021858">
    <property type="entry name" value="Fun_TF"/>
</dbReference>
<name>A0A367YDV2_9ASCO</name>
<dbReference type="GO" id="GO:0045944">
    <property type="term" value="P:positive regulation of transcription by RNA polymerase II"/>
    <property type="evidence" value="ECO:0007669"/>
    <property type="project" value="TreeGrafter"/>
</dbReference>
<dbReference type="OrthoDB" id="5069333at2759"/>
<keyword evidence="2" id="KW-0539">Nucleus</keyword>
<dbReference type="Pfam" id="PF11951">
    <property type="entry name" value="Fungal_trans_2"/>
    <property type="match status" value="1"/>
</dbReference>
<dbReference type="SUPFAM" id="SSF57701">
    <property type="entry name" value="Zn2/Cys6 DNA-binding domain"/>
    <property type="match status" value="1"/>
</dbReference>
<dbReference type="PROSITE" id="PS50048">
    <property type="entry name" value="ZN2_CY6_FUNGAL_2"/>
    <property type="match status" value="1"/>
</dbReference>
<dbReference type="Pfam" id="PF00172">
    <property type="entry name" value="Zn_clus"/>
    <property type="match status" value="1"/>
</dbReference>
<dbReference type="InterPro" id="IPR001138">
    <property type="entry name" value="Zn2Cys6_DnaBD"/>
</dbReference>
<dbReference type="GO" id="GO:0000981">
    <property type="term" value="F:DNA-binding transcription factor activity, RNA polymerase II-specific"/>
    <property type="evidence" value="ECO:0007669"/>
    <property type="project" value="InterPro"/>
</dbReference>
<organism evidence="4 5">
    <name type="scientific">Candida viswanathii</name>
    <dbReference type="NCBI Taxonomy" id="5486"/>
    <lineage>
        <taxon>Eukaryota</taxon>
        <taxon>Fungi</taxon>
        <taxon>Dikarya</taxon>
        <taxon>Ascomycota</taxon>
        <taxon>Saccharomycotina</taxon>
        <taxon>Pichiomycetes</taxon>
        <taxon>Debaryomycetaceae</taxon>
        <taxon>Candida/Lodderomyces clade</taxon>
        <taxon>Candida</taxon>
    </lineage>
</organism>
<dbReference type="PANTHER" id="PTHR37534:SF49">
    <property type="entry name" value="LYSINE BIOSYNTHESIS REGULATORY PROTEIN LYS14"/>
    <property type="match status" value="1"/>
</dbReference>
<dbReference type="PROSITE" id="PS00463">
    <property type="entry name" value="ZN2_CY6_FUNGAL_1"/>
    <property type="match status" value="1"/>
</dbReference>
<dbReference type="SMART" id="SM00066">
    <property type="entry name" value="GAL4"/>
    <property type="match status" value="1"/>
</dbReference>
<evidence type="ECO:0000313" key="5">
    <source>
        <dbReference type="Proteomes" id="UP000253472"/>
    </source>
</evidence>